<gene>
    <name evidence="7" type="ORF">BJG266_LOCUS12162</name>
    <name evidence="8" type="ORF">QVE165_LOCUS19648</name>
</gene>
<comment type="caution">
    <text evidence="8">The sequence shown here is derived from an EMBL/GenBank/DDBJ whole genome shotgun (WGS) entry which is preliminary data.</text>
</comment>
<dbReference type="EMBL" id="CAJNOI010000046">
    <property type="protein sequence ID" value="CAF0932293.1"/>
    <property type="molecule type" value="Genomic_DNA"/>
</dbReference>
<feature type="compositionally biased region" description="Polar residues" evidence="6">
    <location>
        <begin position="61"/>
        <end position="74"/>
    </location>
</feature>
<dbReference type="Proteomes" id="UP000663877">
    <property type="component" value="Unassembled WGS sequence"/>
</dbReference>
<protein>
    <submittedName>
        <fullName evidence="8">Uncharacterized protein</fullName>
    </submittedName>
</protein>
<accession>A0A814N9D2</accession>
<feature type="transmembrane region" description="Helical" evidence="5">
    <location>
        <begin position="223"/>
        <end position="242"/>
    </location>
</feature>
<comment type="similarity">
    <text evidence="5">Belongs to the BI1 family.</text>
</comment>
<dbReference type="GO" id="GO:2001234">
    <property type="term" value="P:negative regulation of apoptotic signaling pathway"/>
    <property type="evidence" value="ECO:0007669"/>
    <property type="project" value="TreeGrafter"/>
</dbReference>
<feature type="transmembrane region" description="Helical" evidence="5">
    <location>
        <begin position="280"/>
        <end position="302"/>
    </location>
</feature>
<evidence type="ECO:0000313" key="9">
    <source>
        <dbReference type="Proteomes" id="UP000663832"/>
    </source>
</evidence>
<feature type="compositionally biased region" description="Polar residues" evidence="6">
    <location>
        <begin position="1"/>
        <end position="14"/>
    </location>
</feature>
<evidence type="ECO:0000256" key="6">
    <source>
        <dbReference type="SAM" id="MobiDB-lite"/>
    </source>
</evidence>
<evidence type="ECO:0000256" key="5">
    <source>
        <dbReference type="RuleBase" id="RU004379"/>
    </source>
</evidence>
<evidence type="ECO:0000313" key="7">
    <source>
        <dbReference type="EMBL" id="CAF0932293.1"/>
    </source>
</evidence>
<dbReference type="Proteomes" id="UP000663832">
    <property type="component" value="Unassembled WGS sequence"/>
</dbReference>
<dbReference type="AlphaFoldDB" id="A0A814N9D2"/>
<evidence type="ECO:0000256" key="2">
    <source>
        <dbReference type="ARBA" id="ARBA00022692"/>
    </source>
</evidence>
<keyword evidence="9" id="KW-1185">Reference proteome</keyword>
<feature type="transmembrane region" description="Helical" evidence="5">
    <location>
        <begin position="197"/>
        <end position="217"/>
    </location>
</feature>
<evidence type="ECO:0000256" key="3">
    <source>
        <dbReference type="ARBA" id="ARBA00022989"/>
    </source>
</evidence>
<feature type="region of interest" description="Disordered" evidence="6">
    <location>
        <begin position="1"/>
        <end position="79"/>
    </location>
</feature>
<dbReference type="PANTHER" id="PTHR23291">
    <property type="entry name" value="BAX INHIBITOR-RELATED"/>
    <property type="match status" value="1"/>
</dbReference>
<proteinExistence type="inferred from homology"/>
<keyword evidence="3 5" id="KW-1133">Transmembrane helix</keyword>
<dbReference type="PANTHER" id="PTHR23291:SF127">
    <property type="entry name" value="PROTEIN LIFEGUARD 1-LIKE"/>
    <property type="match status" value="1"/>
</dbReference>
<keyword evidence="2 5" id="KW-0812">Transmembrane</keyword>
<feature type="transmembrane region" description="Helical" evidence="5">
    <location>
        <begin position="132"/>
        <end position="152"/>
    </location>
</feature>
<reference evidence="8" key="1">
    <citation type="submission" date="2021-02" db="EMBL/GenBank/DDBJ databases">
        <authorList>
            <person name="Nowell W R."/>
        </authorList>
    </citation>
    <scope>NUCLEOTIDE SEQUENCE</scope>
</reference>
<dbReference type="Pfam" id="PF01027">
    <property type="entry name" value="Bax1-I"/>
    <property type="match status" value="1"/>
</dbReference>
<feature type="transmembrane region" description="Helical" evidence="5">
    <location>
        <begin position="314"/>
        <end position="335"/>
    </location>
</feature>
<evidence type="ECO:0000313" key="8">
    <source>
        <dbReference type="EMBL" id="CAF1088889.1"/>
    </source>
</evidence>
<evidence type="ECO:0000256" key="4">
    <source>
        <dbReference type="ARBA" id="ARBA00023136"/>
    </source>
</evidence>
<dbReference type="EMBL" id="CAJNOM010000121">
    <property type="protein sequence ID" value="CAF1088889.1"/>
    <property type="molecule type" value="Genomic_DNA"/>
</dbReference>
<dbReference type="GO" id="GO:0005794">
    <property type="term" value="C:Golgi apparatus"/>
    <property type="evidence" value="ECO:0007669"/>
    <property type="project" value="TreeGrafter"/>
</dbReference>
<feature type="transmembrane region" description="Helical" evidence="5">
    <location>
        <begin position="254"/>
        <end position="274"/>
    </location>
</feature>
<name>A0A814N9D2_9BILA</name>
<dbReference type="InterPro" id="IPR006214">
    <property type="entry name" value="Bax_inhibitor_1-related"/>
</dbReference>
<dbReference type="OrthoDB" id="7933078at2759"/>
<evidence type="ECO:0000256" key="1">
    <source>
        <dbReference type="ARBA" id="ARBA00004141"/>
    </source>
</evidence>
<sequence length="339" mass="37782">MLSQGSSLYNPSKKQQQQQPPLPPPHDSYPSYTAPQPVVYGEYPPQQTGLFGPYSPKGGNDNAQYQSEQANKQTPPYVDPNTAPGYEQTQIPFQGTASLSPSQIAKDEEQAAWGNFNGFGNKEIRRAFVRKVYLLLMLQLLVTFGIIAIFHFTPSVRAYVQSPGGRWAYWSSYGVFMVTYLALACCKNIGRRFPVNLILLSLLTLSMAYMMGMISAFYDIESVFLAVAITSFVCFGVTLFSFQTKFDFTSCIGILFVISLALIGFGIACIFTYSKIVYTLYAGLGAVAFSIFLAVDTQLIMGGKRHEINAEDHVFAAMMLYLDVVYIFMYILMLLGKRE</sequence>
<dbReference type="GO" id="GO:0016020">
    <property type="term" value="C:membrane"/>
    <property type="evidence" value="ECO:0007669"/>
    <property type="project" value="UniProtKB-SubCell"/>
</dbReference>
<keyword evidence="4 5" id="KW-0472">Membrane</keyword>
<organism evidence="8 9">
    <name type="scientific">Adineta steineri</name>
    <dbReference type="NCBI Taxonomy" id="433720"/>
    <lineage>
        <taxon>Eukaryota</taxon>
        <taxon>Metazoa</taxon>
        <taxon>Spiralia</taxon>
        <taxon>Gnathifera</taxon>
        <taxon>Rotifera</taxon>
        <taxon>Eurotatoria</taxon>
        <taxon>Bdelloidea</taxon>
        <taxon>Adinetida</taxon>
        <taxon>Adinetidae</taxon>
        <taxon>Adineta</taxon>
    </lineage>
</organism>
<dbReference type="CDD" id="cd10428">
    <property type="entry name" value="LFG_like"/>
    <property type="match status" value="1"/>
</dbReference>
<feature type="transmembrane region" description="Helical" evidence="5">
    <location>
        <begin position="167"/>
        <end position="185"/>
    </location>
</feature>
<dbReference type="GO" id="GO:0005783">
    <property type="term" value="C:endoplasmic reticulum"/>
    <property type="evidence" value="ECO:0007669"/>
    <property type="project" value="TreeGrafter"/>
</dbReference>
<comment type="subcellular location">
    <subcellularLocation>
        <location evidence="1">Membrane</location>
        <topology evidence="1">Multi-pass membrane protein</topology>
    </subcellularLocation>
</comment>